<name>A0ACC4CAM9_POPAL</name>
<protein>
    <submittedName>
        <fullName evidence="1">Uncharacterized protein</fullName>
    </submittedName>
</protein>
<dbReference type="Proteomes" id="UP000309997">
    <property type="component" value="Unassembled WGS sequence"/>
</dbReference>
<sequence length="104" mass="11230">MPSAESDAEINLSLTGDGYDVFSRAKRASELQCPGIVSCANVMAIASRDLVGARRIYSRHDGLMIRWTHHRFALAPSYNAGDGHIFDVVAYKFSEAPESAAGAL</sequence>
<evidence type="ECO:0000313" key="2">
    <source>
        <dbReference type="Proteomes" id="UP000309997"/>
    </source>
</evidence>
<gene>
    <name evidence="1" type="ORF">D5086_010333</name>
</gene>
<comment type="caution">
    <text evidence="1">The sequence shown here is derived from an EMBL/GenBank/DDBJ whole genome shotgun (WGS) entry which is preliminary data.</text>
</comment>
<organism evidence="1 2">
    <name type="scientific">Populus alba</name>
    <name type="common">White poplar</name>
    <dbReference type="NCBI Taxonomy" id="43335"/>
    <lineage>
        <taxon>Eukaryota</taxon>
        <taxon>Viridiplantae</taxon>
        <taxon>Streptophyta</taxon>
        <taxon>Embryophyta</taxon>
        <taxon>Tracheophyta</taxon>
        <taxon>Spermatophyta</taxon>
        <taxon>Magnoliopsida</taxon>
        <taxon>eudicotyledons</taxon>
        <taxon>Gunneridae</taxon>
        <taxon>Pentapetalae</taxon>
        <taxon>rosids</taxon>
        <taxon>fabids</taxon>
        <taxon>Malpighiales</taxon>
        <taxon>Salicaceae</taxon>
        <taxon>Saliceae</taxon>
        <taxon>Populus</taxon>
    </lineage>
</organism>
<reference evidence="1 2" key="1">
    <citation type="journal article" date="2024" name="Plant Biotechnol. J.">
        <title>Genome and CRISPR/Cas9 system of a widespread forest tree (Populus alba) in the world.</title>
        <authorList>
            <person name="Liu Y.J."/>
            <person name="Jiang P.F."/>
            <person name="Han X.M."/>
            <person name="Li X.Y."/>
            <person name="Wang H.M."/>
            <person name="Wang Y.J."/>
            <person name="Wang X.X."/>
            <person name="Zeng Q.Y."/>
        </authorList>
    </citation>
    <scope>NUCLEOTIDE SEQUENCE [LARGE SCALE GENOMIC DNA]</scope>
    <source>
        <strain evidence="2">cv. PAL-ZL1</strain>
    </source>
</reference>
<keyword evidence="2" id="KW-1185">Reference proteome</keyword>
<dbReference type="EMBL" id="RCHU02000005">
    <property type="protein sequence ID" value="KAL3591693.1"/>
    <property type="molecule type" value="Genomic_DNA"/>
</dbReference>
<evidence type="ECO:0000313" key="1">
    <source>
        <dbReference type="EMBL" id="KAL3591693.1"/>
    </source>
</evidence>
<proteinExistence type="predicted"/>
<accession>A0ACC4CAM9</accession>